<dbReference type="AlphaFoldDB" id="A0AAD8DU77"/>
<organism evidence="2 3">
    <name type="scientific">Mythimna separata</name>
    <name type="common">Oriental armyworm</name>
    <name type="synonym">Pseudaletia separata</name>
    <dbReference type="NCBI Taxonomy" id="271217"/>
    <lineage>
        <taxon>Eukaryota</taxon>
        <taxon>Metazoa</taxon>
        <taxon>Ecdysozoa</taxon>
        <taxon>Arthropoda</taxon>
        <taxon>Hexapoda</taxon>
        <taxon>Insecta</taxon>
        <taxon>Pterygota</taxon>
        <taxon>Neoptera</taxon>
        <taxon>Endopterygota</taxon>
        <taxon>Lepidoptera</taxon>
        <taxon>Glossata</taxon>
        <taxon>Ditrysia</taxon>
        <taxon>Noctuoidea</taxon>
        <taxon>Noctuidae</taxon>
        <taxon>Noctuinae</taxon>
        <taxon>Hadenini</taxon>
        <taxon>Mythimna</taxon>
    </lineage>
</organism>
<name>A0AAD8DU77_MYTSE</name>
<reference evidence="2" key="1">
    <citation type="submission" date="2023-03" db="EMBL/GenBank/DDBJ databases">
        <title>Chromosome-level genomes of two armyworms, Mythimna separata and Mythimna loreyi, provide insights into the biosynthesis and reception of sex pheromones.</title>
        <authorList>
            <person name="Zhao H."/>
        </authorList>
    </citation>
    <scope>NUCLEOTIDE SEQUENCE</scope>
    <source>
        <strain evidence="2">BeijingLab</strain>
        <tissue evidence="2">Pupa</tissue>
    </source>
</reference>
<evidence type="ECO:0000313" key="3">
    <source>
        <dbReference type="Proteomes" id="UP001231518"/>
    </source>
</evidence>
<feature type="signal peptide" evidence="1">
    <location>
        <begin position="1"/>
        <end position="17"/>
    </location>
</feature>
<dbReference type="EMBL" id="JARGEI010000011">
    <property type="protein sequence ID" value="KAJ8723707.1"/>
    <property type="molecule type" value="Genomic_DNA"/>
</dbReference>
<proteinExistence type="predicted"/>
<keyword evidence="3" id="KW-1185">Reference proteome</keyword>
<feature type="chain" id="PRO_5042037916" evidence="1">
    <location>
        <begin position="18"/>
        <end position="235"/>
    </location>
</feature>
<sequence length="235" mass="26673">MKWYSLLFLLLSDYASCRIINNVRLVDHTSYMINVITQTMHNVEKMGWCNLKLPDYTLQINENILLAPFRGSVRYTNGFVSSIQHVDIIQSTVQQNWRYNASAESTHTATVSGTMRLHDVAVGFDVIGHLQGDNKEYHYTAVYVHPLITYAFTIIRDVFTEALSVTVVGTVPRTVRTAEFRPKDNTSDIFLQTFDSFNVSASGMLAWANDVFQPITLNVVKKEIPFPSICYNCAT</sequence>
<protein>
    <submittedName>
        <fullName evidence="2">Uncharacterized protein</fullName>
    </submittedName>
</protein>
<evidence type="ECO:0000313" key="2">
    <source>
        <dbReference type="EMBL" id="KAJ8723707.1"/>
    </source>
</evidence>
<keyword evidence="1" id="KW-0732">Signal</keyword>
<accession>A0AAD8DU77</accession>
<evidence type="ECO:0000256" key="1">
    <source>
        <dbReference type="SAM" id="SignalP"/>
    </source>
</evidence>
<dbReference type="Proteomes" id="UP001231518">
    <property type="component" value="Chromosome 20"/>
</dbReference>
<gene>
    <name evidence="2" type="ORF">PYW07_007687</name>
</gene>
<comment type="caution">
    <text evidence="2">The sequence shown here is derived from an EMBL/GenBank/DDBJ whole genome shotgun (WGS) entry which is preliminary data.</text>
</comment>